<comment type="similarity">
    <text evidence="1">Belongs to the DNA mismatch repair MutL/HexB family.</text>
</comment>
<dbReference type="Proteomes" id="UP000001357">
    <property type="component" value="Unassembled WGS sequence"/>
</dbReference>
<feature type="domain" description="DNA mismatch repair protein S5" evidence="4">
    <location>
        <begin position="238"/>
        <end position="361"/>
    </location>
</feature>
<evidence type="ECO:0000313" key="5">
    <source>
        <dbReference type="EMBL" id="EDQ87154.1"/>
    </source>
</evidence>
<dbReference type="PANTHER" id="PTHR10073:SF52">
    <property type="entry name" value="MISMATCH REPAIR ENDONUCLEASE PMS2"/>
    <property type="match status" value="1"/>
</dbReference>
<dbReference type="STRING" id="81824.A9V5P8"/>
<dbReference type="Gene3D" id="3.30.565.10">
    <property type="entry name" value="Histidine kinase-like ATPase, C-terminal domain"/>
    <property type="match status" value="1"/>
</dbReference>
<organism evidence="5 6">
    <name type="scientific">Monosiga brevicollis</name>
    <name type="common">Choanoflagellate</name>
    <dbReference type="NCBI Taxonomy" id="81824"/>
    <lineage>
        <taxon>Eukaryota</taxon>
        <taxon>Choanoflagellata</taxon>
        <taxon>Craspedida</taxon>
        <taxon>Salpingoecidae</taxon>
        <taxon>Monosiga</taxon>
    </lineage>
</organism>
<sequence>MEDAEPDPVSADNETEDNQSEPPSLRLLSAACQRRLSSEQVVPTASQVVKELIENSIDAGATNIDVRLANAGLDLIRVTDNGKGMSEADLAVIAEPHCTSKLASIDELQHLATLGFRGEALSSIRECAAELVITSAQHANTPARQLTLRSKEPRPRPTLTANAGVGTSIVVTRLFHALPVRRQAHQAASARKQEMALAQHYCRAYGLIHPGLHLQFSATGRNAVTWRKRAAKDFLGAIGATFGAVHVHSLHALSGNTPAGHFEAYVPRREAPIEAISRSQGDRAFVFVNDRYVDGRPFLYALNKHWWKGSGRRRWAHLYLQLRVAAPTLDINVAVDKLQYFMEQQDELLQAFETACAAYYALPLGTTLQAGRLVSSQPAADCRIPDESAQANAHVHSESEDPSPEPSGTTSAETLTALPSASDEQPTTIPTSTLAPHGDTLSFGPVLPPASPPSSNMLRVEDAASQTTSTSATPEPPNGAAKRPRRLSSSTNSLDVTNQPLDTNTWQGTRKALSSPGRLRALFARQQRSATRKILHTDHLLRSKPNQPCTRFASQTDSARRYAFLWSFCAAIALRACYAKDCAHTFVANSIRVVGPLQNRNFWVVHDINGQELRILDYQRSRAAHFHTKLMAAAELPREKLKLPHSVRQEDMDASAWACLNAQPTRPEPACELPGLRRSPCSRSPLLPSPHGPLTHPSQARRI</sequence>
<dbReference type="InterPro" id="IPR020568">
    <property type="entry name" value="Ribosomal_Su5_D2-typ_SF"/>
</dbReference>
<feature type="region of interest" description="Disordered" evidence="3">
    <location>
        <begin position="388"/>
        <end position="513"/>
    </location>
</feature>
<feature type="region of interest" description="Disordered" evidence="3">
    <location>
        <begin position="682"/>
        <end position="703"/>
    </location>
</feature>
<dbReference type="EMBL" id="CH991561">
    <property type="protein sequence ID" value="EDQ87154.1"/>
    <property type="molecule type" value="Genomic_DNA"/>
</dbReference>
<dbReference type="GO" id="GO:0032389">
    <property type="term" value="C:MutLalpha complex"/>
    <property type="evidence" value="ECO:0000318"/>
    <property type="project" value="GO_Central"/>
</dbReference>
<gene>
    <name evidence="5" type="ORF">MONBRDRAFT_10263</name>
</gene>
<keyword evidence="2" id="KW-0227">DNA damage</keyword>
<dbReference type="InterPro" id="IPR014721">
    <property type="entry name" value="Ribsml_uS5_D2-typ_fold_subgr"/>
</dbReference>
<dbReference type="FunFam" id="3.30.565.10:FF:000017">
    <property type="entry name" value="PMS1 homolog 1, mismatch repair system component"/>
    <property type="match status" value="1"/>
</dbReference>
<dbReference type="SUPFAM" id="SSF55874">
    <property type="entry name" value="ATPase domain of HSP90 chaperone/DNA topoisomerase II/histidine kinase"/>
    <property type="match status" value="1"/>
</dbReference>
<keyword evidence="6" id="KW-1185">Reference proteome</keyword>
<feature type="compositionally biased region" description="Polar residues" evidence="3">
    <location>
        <begin position="408"/>
        <end position="434"/>
    </location>
</feature>
<dbReference type="GO" id="GO:0140664">
    <property type="term" value="F:ATP-dependent DNA damage sensor activity"/>
    <property type="evidence" value="ECO:0007669"/>
    <property type="project" value="InterPro"/>
</dbReference>
<dbReference type="GO" id="GO:0006298">
    <property type="term" value="P:mismatch repair"/>
    <property type="evidence" value="ECO:0000318"/>
    <property type="project" value="GO_Central"/>
</dbReference>
<dbReference type="NCBIfam" id="TIGR00585">
    <property type="entry name" value="mutl"/>
    <property type="match status" value="1"/>
</dbReference>
<evidence type="ECO:0000256" key="3">
    <source>
        <dbReference type="SAM" id="MobiDB-lite"/>
    </source>
</evidence>
<dbReference type="InterPro" id="IPR013507">
    <property type="entry name" value="DNA_mismatch_S5_2-like"/>
</dbReference>
<feature type="compositionally biased region" description="Polar residues" evidence="3">
    <location>
        <begin position="487"/>
        <end position="508"/>
    </location>
</feature>
<dbReference type="PROSITE" id="PS00058">
    <property type="entry name" value="DNA_MISMATCH_REPAIR_1"/>
    <property type="match status" value="1"/>
</dbReference>
<protein>
    <recommendedName>
        <fullName evidence="4">DNA mismatch repair protein S5 domain-containing protein</fullName>
    </recommendedName>
</protein>
<dbReference type="RefSeq" id="XP_001748097.1">
    <property type="nucleotide sequence ID" value="XM_001748045.1"/>
</dbReference>
<dbReference type="Pfam" id="PF01119">
    <property type="entry name" value="DNA_mis_repair"/>
    <property type="match status" value="1"/>
</dbReference>
<dbReference type="KEGG" id="mbr:MONBRDRAFT_10263"/>
<dbReference type="InterPro" id="IPR036890">
    <property type="entry name" value="HATPase_C_sf"/>
</dbReference>
<feature type="compositionally biased region" description="Low complexity" evidence="3">
    <location>
        <begin position="463"/>
        <end position="473"/>
    </location>
</feature>
<dbReference type="SMART" id="SM01340">
    <property type="entry name" value="DNA_mis_repair"/>
    <property type="match status" value="1"/>
</dbReference>
<dbReference type="InParanoid" id="A9V5P8"/>
<reference evidence="5 6" key="1">
    <citation type="journal article" date="2008" name="Nature">
        <title>The genome of the choanoflagellate Monosiga brevicollis and the origin of metazoans.</title>
        <authorList>
            <consortium name="JGI Sequencing"/>
            <person name="King N."/>
            <person name="Westbrook M.J."/>
            <person name="Young S.L."/>
            <person name="Kuo A."/>
            <person name="Abedin M."/>
            <person name="Chapman J."/>
            <person name="Fairclough S."/>
            <person name="Hellsten U."/>
            <person name="Isogai Y."/>
            <person name="Letunic I."/>
            <person name="Marr M."/>
            <person name="Pincus D."/>
            <person name="Putnam N."/>
            <person name="Rokas A."/>
            <person name="Wright K.J."/>
            <person name="Zuzow R."/>
            <person name="Dirks W."/>
            <person name="Good M."/>
            <person name="Goodstein D."/>
            <person name="Lemons D."/>
            <person name="Li W."/>
            <person name="Lyons J.B."/>
            <person name="Morris A."/>
            <person name="Nichols S."/>
            <person name="Richter D.J."/>
            <person name="Salamov A."/>
            <person name="Bork P."/>
            <person name="Lim W.A."/>
            <person name="Manning G."/>
            <person name="Miller W.T."/>
            <person name="McGinnis W."/>
            <person name="Shapiro H."/>
            <person name="Tjian R."/>
            <person name="Grigoriev I.V."/>
            <person name="Rokhsar D."/>
        </authorList>
    </citation>
    <scope>NUCLEOTIDE SEQUENCE [LARGE SCALE GENOMIC DNA]</scope>
    <source>
        <strain evidence="6">MX1 / ATCC 50154</strain>
    </source>
</reference>
<dbReference type="GO" id="GO:0016887">
    <property type="term" value="F:ATP hydrolysis activity"/>
    <property type="evidence" value="ECO:0000318"/>
    <property type="project" value="GO_Central"/>
</dbReference>
<dbReference type="PANTHER" id="PTHR10073">
    <property type="entry name" value="DNA MISMATCH REPAIR PROTEIN MLH, PMS, MUTL"/>
    <property type="match status" value="1"/>
</dbReference>
<dbReference type="GO" id="GO:0030983">
    <property type="term" value="F:mismatched DNA binding"/>
    <property type="evidence" value="ECO:0007669"/>
    <property type="project" value="InterPro"/>
</dbReference>
<name>A9V5P8_MONBE</name>
<dbReference type="AlphaFoldDB" id="A9V5P8"/>
<evidence type="ECO:0000313" key="6">
    <source>
        <dbReference type="Proteomes" id="UP000001357"/>
    </source>
</evidence>
<accession>A9V5P8</accession>
<feature type="region of interest" description="Disordered" evidence="3">
    <location>
        <begin position="1"/>
        <end position="24"/>
    </location>
</feature>
<evidence type="ECO:0000256" key="1">
    <source>
        <dbReference type="ARBA" id="ARBA00006082"/>
    </source>
</evidence>
<dbReference type="eggNOG" id="KOG1978">
    <property type="taxonomic scope" value="Eukaryota"/>
</dbReference>
<dbReference type="InterPro" id="IPR038973">
    <property type="entry name" value="MutL/Mlh/Pms-like"/>
</dbReference>
<proteinExistence type="inferred from homology"/>
<evidence type="ECO:0000259" key="4">
    <source>
        <dbReference type="SMART" id="SM01340"/>
    </source>
</evidence>
<dbReference type="InterPro" id="IPR014762">
    <property type="entry name" value="DNA_mismatch_repair_CS"/>
</dbReference>
<dbReference type="SUPFAM" id="SSF54211">
    <property type="entry name" value="Ribosomal protein S5 domain 2-like"/>
    <property type="match status" value="1"/>
</dbReference>
<evidence type="ECO:0000256" key="2">
    <source>
        <dbReference type="ARBA" id="ARBA00022763"/>
    </source>
</evidence>
<dbReference type="InterPro" id="IPR002099">
    <property type="entry name" value="MutL/Mlh/PMS"/>
</dbReference>
<dbReference type="Gene3D" id="3.30.230.10">
    <property type="match status" value="1"/>
</dbReference>
<dbReference type="Pfam" id="PF13589">
    <property type="entry name" value="HATPase_c_3"/>
    <property type="match status" value="1"/>
</dbReference>
<dbReference type="GeneID" id="5893281"/>
<dbReference type="GO" id="GO:0005524">
    <property type="term" value="F:ATP binding"/>
    <property type="evidence" value="ECO:0007669"/>
    <property type="project" value="InterPro"/>
</dbReference>